<dbReference type="GO" id="GO:0005881">
    <property type="term" value="C:cytoplasmic microtubule"/>
    <property type="evidence" value="ECO:0007669"/>
    <property type="project" value="TreeGrafter"/>
</dbReference>
<dbReference type="GO" id="GO:0000226">
    <property type="term" value="P:microtubule cytoskeleton organization"/>
    <property type="evidence" value="ECO:0007669"/>
    <property type="project" value="TreeGrafter"/>
</dbReference>
<comment type="caution">
    <text evidence="3">The sequence shown here is derived from an EMBL/GenBank/DDBJ whole genome shotgun (WGS) entry which is preliminary data.</text>
</comment>
<evidence type="ECO:0000313" key="3">
    <source>
        <dbReference type="EMBL" id="PFH34221.1"/>
    </source>
</evidence>
<accession>A0A2A9MD44</accession>
<dbReference type="InterPro" id="IPR016024">
    <property type="entry name" value="ARM-type_fold"/>
</dbReference>
<dbReference type="Gene3D" id="1.25.10.10">
    <property type="entry name" value="Leucine-rich Repeat Variant"/>
    <property type="match status" value="1"/>
</dbReference>
<keyword evidence="4" id="KW-1185">Reference proteome</keyword>
<feature type="compositionally biased region" description="Polar residues" evidence="1">
    <location>
        <begin position="21"/>
        <end position="32"/>
    </location>
</feature>
<feature type="domain" description="CLASP N-terminal" evidence="2">
    <location>
        <begin position="198"/>
        <end position="389"/>
    </location>
</feature>
<dbReference type="OrthoDB" id="331601at2759"/>
<dbReference type="RefSeq" id="XP_029218230.1">
    <property type="nucleotide sequence ID" value="XM_029365746.1"/>
</dbReference>
<feature type="region of interest" description="Disordered" evidence="1">
    <location>
        <begin position="423"/>
        <end position="476"/>
    </location>
</feature>
<gene>
    <name evidence="3" type="ORF">BESB_073730</name>
</gene>
<feature type="compositionally biased region" description="Basic and acidic residues" evidence="1">
    <location>
        <begin position="1"/>
        <end position="10"/>
    </location>
</feature>
<evidence type="ECO:0000259" key="2">
    <source>
        <dbReference type="Pfam" id="PF12348"/>
    </source>
</evidence>
<sequence>MPFRMTKERGEDSEEEAAGSLSVSREVSQGSQSPEPKPAESAEAEKPRVKRMPAKDRIANTRGSASRSLSRRDRGSDEEATLDANMEDALSSPSQSFPAALRHPSKLQKPAPPSSTRRELASRVGRAASPSLGSSGSSAGTRKGDSQERAGPSGLRAKSGRPLGLQLGGRNAGALRYLTHEELQPFDEAPSVKTIEETILPRLGEEVTKGDWTEQIETLDTLRRLAKYHFCLLTPDILRQAVSGVLAWLASPRSTVAKNACLALSDLFFFGKKKMDPWIVEVVELAMKKCCQSNEFLNEAVRSVLFTACQSTSEARVLHAFLHCIPPCKQHGARSMAACCLAVLFQKSGEQVGRHGELPQVVKLLLNMATEASADVRVTARVALTILHNQLDGATLRRVCGSLDARNKMDSLVSRTTAKEIEDTLRTAETSTAPGGGRASLSSSLSSLPDEARSGARGRTGNTGGSRLLFSGQTRL</sequence>
<protein>
    <recommendedName>
        <fullName evidence="2">CLASP N-terminal domain-containing protein</fullName>
    </recommendedName>
</protein>
<feature type="region of interest" description="Disordered" evidence="1">
    <location>
        <begin position="1"/>
        <end position="165"/>
    </location>
</feature>
<dbReference type="InterPro" id="IPR011989">
    <property type="entry name" value="ARM-like"/>
</dbReference>
<dbReference type="GeneID" id="40312299"/>
<dbReference type="Proteomes" id="UP000224006">
    <property type="component" value="Unassembled WGS sequence"/>
</dbReference>
<organism evidence="3 4">
    <name type="scientific">Besnoitia besnoiti</name>
    <name type="common">Apicomplexan protozoan</name>
    <dbReference type="NCBI Taxonomy" id="94643"/>
    <lineage>
        <taxon>Eukaryota</taxon>
        <taxon>Sar</taxon>
        <taxon>Alveolata</taxon>
        <taxon>Apicomplexa</taxon>
        <taxon>Conoidasida</taxon>
        <taxon>Coccidia</taxon>
        <taxon>Eucoccidiorida</taxon>
        <taxon>Eimeriorina</taxon>
        <taxon>Sarcocystidae</taxon>
        <taxon>Besnoitia</taxon>
    </lineage>
</organism>
<dbReference type="PANTHER" id="PTHR21567:SF87">
    <property type="entry name" value="CRESCERIN-LIKE PROTEIN CHE-12"/>
    <property type="match status" value="1"/>
</dbReference>
<dbReference type="STRING" id="94643.A0A2A9MD44"/>
<evidence type="ECO:0000313" key="4">
    <source>
        <dbReference type="Proteomes" id="UP000224006"/>
    </source>
</evidence>
<dbReference type="EMBL" id="NWUJ01000007">
    <property type="protein sequence ID" value="PFH34221.1"/>
    <property type="molecule type" value="Genomic_DNA"/>
</dbReference>
<dbReference type="GO" id="GO:0008017">
    <property type="term" value="F:microtubule binding"/>
    <property type="evidence" value="ECO:0007669"/>
    <property type="project" value="TreeGrafter"/>
</dbReference>
<dbReference type="AlphaFoldDB" id="A0A2A9MD44"/>
<proteinExistence type="predicted"/>
<reference evidence="3 4" key="1">
    <citation type="submission" date="2017-09" db="EMBL/GenBank/DDBJ databases">
        <title>Genome sequencing of Besnoitia besnoiti strain Bb-Ger1.</title>
        <authorList>
            <person name="Schares G."/>
            <person name="Venepally P."/>
            <person name="Lorenzi H.A."/>
        </authorList>
    </citation>
    <scope>NUCLEOTIDE SEQUENCE [LARGE SCALE GENOMIC DNA]</scope>
    <source>
        <strain evidence="3 4">Bb-Ger1</strain>
    </source>
</reference>
<feature type="compositionally biased region" description="Low complexity" evidence="1">
    <location>
        <begin position="127"/>
        <end position="140"/>
    </location>
</feature>
<feature type="compositionally biased region" description="Basic and acidic residues" evidence="1">
    <location>
        <begin position="37"/>
        <end position="59"/>
    </location>
</feature>
<name>A0A2A9MD44_BESBE</name>
<evidence type="ECO:0000256" key="1">
    <source>
        <dbReference type="SAM" id="MobiDB-lite"/>
    </source>
</evidence>
<dbReference type="SUPFAM" id="SSF48371">
    <property type="entry name" value="ARM repeat"/>
    <property type="match status" value="1"/>
</dbReference>
<dbReference type="InterPro" id="IPR024395">
    <property type="entry name" value="CLASP_N_dom"/>
</dbReference>
<dbReference type="PANTHER" id="PTHR21567">
    <property type="entry name" value="CLASP"/>
    <property type="match status" value="1"/>
</dbReference>
<dbReference type="KEGG" id="bbes:BESB_073730"/>
<dbReference type="Pfam" id="PF12348">
    <property type="entry name" value="CLASP_N"/>
    <property type="match status" value="1"/>
</dbReference>
<dbReference type="VEuPathDB" id="ToxoDB:BESB_073730"/>